<comment type="caution">
    <text evidence="9">The sequence shown here is derived from an EMBL/GenBank/DDBJ whole genome shotgun (WGS) entry which is preliminary data.</text>
</comment>
<accession>A0AAE0BUY7</accession>
<comment type="similarity">
    <text evidence="6">Belongs to the histone H1/H5 family.</text>
</comment>
<evidence type="ECO:0000313" key="10">
    <source>
        <dbReference type="Proteomes" id="UP001190700"/>
    </source>
</evidence>
<dbReference type="GO" id="GO:0045910">
    <property type="term" value="P:negative regulation of DNA recombination"/>
    <property type="evidence" value="ECO:0007669"/>
    <property type="project" value="TreeGrafter"/>
</dbReference>
<evidence type="ECO:0000256" key="2">
    <source>
        <dbReference type="ARBA" id="ARBA00004286"/>
    </source>
</evidence>
<proteinExistence type="inferred from homology"/>
<keyword evidence="10" id="KW-1185">Reference proteome</keyword>
<dbReference type="PROSITE" id="PS51504">
    <property type="entry name" value="H15"/>
    <property type="match status" value="1"/>
</dbReference>
<keyword evidence="3 6" id="KW-0158">Chromosome</keyword>
<dbReference type="InterPro" id="IPR036390">
    <property type="entry name" value="WH_DNA-bd_sf"/>
</dbReference>
<dbReference type="InterPro" id="IPR005818">
    <property type="entry name" value="Histone_H1/H5_H15"/>
</dbReference>
<organism evidence="9 10">
    <name type="scientific">Cymbomonas tetramitiformis</name>
    <dbReference type="NCBI Taxonomy" id="36881"/>
    <lineage>
        <taxon>Eukaryota</taxon>
        <taxon>Viridiplantae</taxon>
        <taxon>Chlorophyta</taxon>
        <taxon>Pyramimonadophyceae</taxon>
        <taxon>Pyramimonadales</taxon>
        <taxon>Pyramimonadaceae</taxon>
        <taxon>Cymbomonas</taxon>
    </lineage>
</organism>
<sequence>MPPKAATKPKAAPAHPKYDVMVKAAIVALKERTGSSVPAITKYLGANYTLPDNYKKTLSTQLKKLVASGKLVKVKASYKLSDEFKKPEPKKKAAAPKKKKEEEGQEEGCSQEGCCPQEIRRSQEGCCSQEEGCSQEGCCSQEGRCP</sequence>
<evidence type="ECO:0000256" key="4">
    <source>
        <dbReference type="ARBA" id="ARBA00023125"/>
    </source>
</evidence>
<dbReference type="Proteomes" id="UP001190700">
    <property type="component" value="Unassembled WGS sequence"/>
</dbReference>
<dbReference type="Gene3D" id="1.10.10.10">
    <property type="entry name" value="Winged helix-like DNA-binding domain superfamily/Winged helix DNA-binding domain"/>
    <property type="match status" value="1"/>
</dbReference>
<evidence type="ECO:0000256" key="3">
    <source>
        <dbReference type="ARBA" id="ARBA00022454"/>
    </source>
</evidence>
<dbReference type="GO" id="GO:0006334">
    <property type="term" value="P:nucleosome assembly"/>
    <property type="evidence" value="ECO:0007669"/>
    <property type="project" value="InterPro"/>
</dbReference>
<dbReference type="GO" id="GO:0000786">
    <property type="term" value="C:nucleosome"/>
    <property type="evidence" value="ECO:0007669"/>
    <property type="project" value="InterPro"/>
</dbReference>
<dbReference type="GO" id="GO:0030527">
    <property type="term" value="F:structural constituent of chromatin"/>
    <property type="evidence" value="ECO:0007669"/>
    <property type="project" value="InterPro"/>
</dbReference>
<evidence type="ECO:0000313" key="9">
    <source>
        <dbReference type="EMBL" id="KAK3242262.1"/>
    </source>
</evidence>
<name>A0AAE0BUY7_9CHLO</name>
<dbReference type="SUPFAM" id="SSF46785">
    <property type="entry name" value="Winged helix' DNA-binding domain"/>
    <property type="match status" value="1"/>
</dbReference>
<protein>
    <recommendedName>
        <fullName evidence="8">H15 domain-containing protein</fullName>
    </recommendedName>
</protein>
<reference evidence="9 10" key="1">
    <citation type="journal article" date="2015" name="Genome Biol. Evol.">
        <title>Comparative Genomics of a Bacterivorous Green Alga Reveals Evolutionary Causalities and Consequences of Phago-Mixotrophic Mode of Nutrition.</title>
        <authorList>
            <person name="Burns J.A."/>
            <person name="Paasch A."/>
            <person name="Narechania A."/>
            <person name="Kim E."/>
        </authorList>
    </citation>
    <scope>NUCLEOTIDE SEQUENCE [LARGE SCALE GENOMIC DNA]</scope>
    <source>
        <strain evidence="9 10">PLY_AMNH</strain>
    </source>
</reference>
<evidence type="ECO:0000259" key="8">
    <source>
        <dbReference type="PROSITE" id="PS51504"/>
    </source>
</evidence>
<dbReference type="PANTHER" id="PTHR11467">
    <property type="entry name" value="HISTONE H1"/>
    <property type="match status" value="1"/>
</dbReference>
<keyword evidence="5 6" id="KW-0539">Nucleus</keyword>
<dbReference type="PANTHER" id="PTHR11467:SF36">
    <property type="entry name" value="HISTONE 24-RELATED"/>
    <property type="match status" value="1"/>
</dbReference>
<dbReference type="AlphaFoldDB" id="A0AAE0BUY7"/>
<evidence type="ECO:0000256" key="1">
    <source>
        <dbReference type="ARBA" id="ARBA00004123"/>
    </source>
</evidence>
<comment type="subcellular location">
    <subcellularLocation>
        <location evidence="2">Chromosome</location>
    </subcellularLocation>
    <subcellularLocation>
        <location evidence="1 6">Nucleus</location>
    </subcellularLocation>
</comment>
<evidence type="ECO:0000256" key="7">
    <source>
        <dbReference type="SAM" id="MobiDB-lite"/>
    </source>
</evidence>
<evidence type="ECO:0000256" key="5">
    <source>
        <dbReference type="ARBA" id="ARBA00023242"/>
    </source>
</evidence>
<dbReference type="CDD" id="cd00073">
    <property type="entry name" value="H15"/>
    <property type="match status" value="1"/>
</dbReference>
<dbReference type="EMBL" id="LGRX02033203">
    <property type="protein sequence ID" value="KAK3242262.1"/>
    <property type="molecule type" value="Genomic_DNA"/>
</dbReference>
<feature type="region of interest" description="Disordered" evidence="7">
    <location>
        <begin position="83"/>
        <end position="112"/>
    </location>
</feature>
<feature type="domain" description="H15" evidence="8">
    <location>
        <begin position="14"/>
        <end position="82"/>
    </location>
</feature>
<keyword evidence="4 6" id="KW-0238">DNA-binding</keyword>
<dbReference type="InterPro" id="IPR036388">
    <property type="entry name" value="WH-like_DNA-bd_sf"/>
</dbReference>
<dbReference type="Pfam" id="PF00538">
    <property type="entry name" value="Linker_histone"/>
    <property type="match status" value="1"/>
</dbReference>
<gene>
    <name evidence="9" type="ORF">CYMTET_48035</name>
</gene>
<dbReference type="GO" id="GO:0030261">
    <property type="term" value="P:chromosome condensation"/>
    <property type="evidence" value="ECO:0007669"/>
    <property type="project" value="TreeGrafter"/>
</dbReference>
<dbReference type="InterPro" id="IPR005819">
    <property type="entry name" value="H1/H5"/>
</dbReference>
<evidence type="ECO:0000256" key="6">
    <source>
        <dbReference type="RuleBase" id="RU003894"/>
    </source>
</evidence>
<dbReference type="PRINTS" id="PR00624">
    <property type="entry name" value="HISTONEH5"/>
</dbReference>
<dbReference type="GO" id="GO:0003690">
    <property type="term" value="F:double-stranded DNA binding"/>
    <property type="evidence" value="ECO:0007669"/>
    <property type="project" value="TreeGrafter"/>
</dbReference>
<dbReference type="GO" id="GO:0005634">
    <property type="term" value="C:nucleus"/>
    <property type="evidence" value="ECO:0007669"/>
    <property type="project" value="UniProtKB-SubCell"/>
</dbReference>
<dbReference type="SMART" id="SM00526">
    <property type="entry name" value="H15"/>
    <property type="match status" value="1"/>
</dbReference>
<dbReference type="GO" id="GO:0031492">
    <property type="term" value="F:nucleosomal DNA binding"/>
    <property type="evidence" value="ECO:0007669"/>
    <property type="project" value="TreeGrafter"/>
</dbReference>